<feature type="region of interest" description="Disordered" evidence="1">
    <location>
        <begin position="1"/>
        <end position="62"/>
    </location>
</feature>
<evidence type="ECO:0000313" key="2">
    <source>
        <dbReference type="EMBL" id="CCE65298.1"/>
    </source>
</evidence>
<feature type="compositionally biased region" description="Acidic residues" evidence="1">
    <location>
        <begin position="48"/>
        <end position="58"/>
    </location>
</feature>
<dbReference type="GeneID" id="11533304"/>
<dbReference type="GO" id="GO:0035653">
    <property type="term" value="P:clathrin-coated vesicle cargo loading, AP-1-mediated"/>
    <property type="evidence" value="ECO:0007669"/>
    <property type="project" value="EnsemblFungi"/>
</dbReference>
<dbReference type="STRING" id="1071381.G8BZH0"/>
<organism evidence="2 3">
    <name type="scientific">Tetrapisispora phaffii (strain ATCC 24235 / CBS 4417 / NBRC 1672 / NRRL Y-8282 / UCD 70-5)</name>
    <name type="common">Yeast</name>
    <name type="synonym">Fabospora phaffii</name>
    <dbReference type="NCBI Taxonomy" id="1071381"/>
    <lineage>
        <taxon>Eukaryota</taxon>
        <taxon>Fungi</taxon>
        <taxon>Dikarya</taxon>
        <taxon>Ascomycota</taxon>
        <taxon>Saccharomycotina</taxon>
        <taxon>Saccharomycetes</taxon>
        <taxon>Saccharomycetales</taxon>
        <taxon>Saccharomycetaceae</taxon>
        <taxon>Tetrapisispora</taxon>
    </lineage>
</organism>
<accession>G8BZH0</accession>
<sequence length="302" mass="34574">MSDSVVNELSVDSSNENKNIEVPMNGVGDGIESGDSSDDFGNFSDASFENEDDLEENTQSDANVNELKELINKNFDKIFDEEIKCEDIANEQATRSHEIQELILSERPSVIYEQLVQLDTVLHPFVWSKSSIKAAVFHILRIELTHDLDSLETDQEPLSDVLFAKILGSLGSELPPTEKVLHDYFKYKYVPRITHRSLQSANELELYEKIPSLINTDVNSLESESAVSSLQEYHDLVCNAIDLLYVKYKVLTKRESDLNRDKAMFENVVSNLTGHTQRLQRNEIANYNKQKKKQHRFSWISR</sequence>
<feature type="compositionally biased region" description="Polar residues" evidence="1">
    <location>
        <begin position="1"/>
        <end position="17"/>
    </location>
</feature>
<dbReference type="eggNOG" id="ENOG502RZ92">
    <property type="taxonomic scope" value="Eukaryota"/>
</dbReference>
<dbReference type="AlphaFoldDB" id="G8BZH0"/>
<protein>
    <submittedName>
        <fullName evidence="2">Uncharacterized protein</fullName>
    </submittedName>
</protein>
<gene>
    <name evidence="2" type="primary">TPHA0K01650</name>
    <name evidence="2" type="ordered locus">TPHA_0K01650</name>
</gene>
<evidence type="ECO:0000313" key="3">
    <source>
        <dbReference type="Proteomes" id="UP000005666"/>
    </source>
</evidence>
<dbReference type="RefSeq" id="XP_003687732.1">
    <property type="nucleotide sequence ID" value="XM_003687684.1"/>
</dbReference>
<evidence type="ECO:0000256" key="1">
    <source>
        <dbReference type="SAM" id="MobiDB-lite"/>
    </source>
</evidence>
<dbReference type="OMA" id="EYHDELC"/>
<dbReference type="OrthoDB" id="5378975at2759"/>
<dbReference type="Proteomes" id="UP000005666">
    <property type="component" value="Chromosome 11"/>
</dbReference>
<proteinExistence type="predicted"/>
<dbReference type="KEGG" id="tpf:TPHA_0K01650"/>
<dbReference type="GO" id="GO:0031503">
    <property type="term" value="P:protein-containing complex localization"/>
    <property type="evidence" value="ECO:0007669"/>
    <property type="project" value="EnsemblFungi"/>
</dbReference>
<reference evidence="2 3" key="1">
    <citation type="journal article" date="2011" name="Proc. Natl. Acad. Sci. U.S.A.">
        <title>Evolutionary erosion of yeast sex chromosomes by mating-type switching accidents.</title>
        <authorList>
            <person name="Gordon J.L."/>
            <person name="Armisen D."/>
            <person name="Proux-Wera E."/>
            <person name="Oheigeartaigh S.S."/>
            <person name="Byrne K.P."/>
            <person name="Wolfe K.H."/>
        </authorList>
    </citation>
    <scope>NUCLEOTIDE SEQUENCE [LARGE SCALE GENOMIC DNA]</scope>
    <source>
        <strain evidence="3">ATCC 24235 / CBS 4417 / NBRC 1672 / NRRL Y-8282 / UCD 70-5</strain>
    </source>
</reference>
<dbReference type="HOGENOM" id="CLU_055503_0_0_1"/>
<keyword evidence="3" id="KW-1185">Reference proteome</keyword>
<name>G8BZH0_TETPH</name>
<dbReference type="EMBL" id="HE612866">
    <property type="protein sequence ID" value="CCE65298.1"/>
    <property type="molecule type" value="Genomic_DNA"/>
</dbReference>